<feature type="region of interest" description="Disordered" evidence="1">
    <location>
        <begin position="97"/>
        <end position="158"/>
    </location>
</feature>
<evidence type="ECO:0000256" key="1">
    <source>
        <dbReference type="SAM" id="MobiDB-lite"/>
    </source>
</evidence>
<dbReference type="AlphaFoldDB" id="A0AAV7WX97"/>
<sequence length="345" mass="37081">MRPRFSAFSFSHLLFKVGPLLPRYLPSSFSFPFATSAFSRLCKRISGPAPQELQRPRQQCGPVRPSHISSGPRVVSFGGFSVQFWCVAPYTTDQQDRFKDSRNHGLPTASSSPPQWPAHSKNRLVAAGAPTHPPGRPQVSATHLGGRRTRGGREGQSLQLLSAPSSKVGFPPWLEGEKRGAQGRPPFPVSEAGFCISAPGWPPQPTAHLRSVLSANFGLQRRHDSLLVTVIESVRAGLRSAPGVSVPRSKAFIYSPGTKALAAPDHRAADRRNPLLPPPCLCCSGREGATGCRSWLSSGRTQLLPTSGSEACCCHRPKALQQCVPECLGTSGAPITSSQRPGFTR</sequence>
<protein>
    <submittedName>
        <fullName evidence="2">Uncharacterized protein</fullName>
    </submittedName>
</protein>
<name>A0AAV7WX97_PLEWA</name>
<evidence type="ECO:0000313" key="3">
    <source>
        <dbReference type="Proteomes" id="UP001066276"/>
    </source>
</evidence>
<dbReference type="EMBL" id="JANPWB010000001">
    <property type="protein sequence ID" value="KAJ1217723.1"/>
    <property type="molecule type" value="Genomic_DNA"/>
</dbReference>
<reference evidence="2" key="1">
    <citation type="journal article" date="2022" name="bioRxiv">
        <title>Sequencing and chromosome-scale assembly of the giantPleurodeles waltlgenome.</title>
        <authorList>
            <person name="Brown T."/>
            <person name="Elewa A."/>
            <person name="Iarovenko S."/>
            <person name="Subramanian E."/>
            <person name="Araus A.J."/>
            <person name="Petzold A."/>
            <person name="Susuki M."/>
            <person name="Suzuki K.-i.T."/>
            <person name="Hayashi T."/>
            <person name="Toyoda A."/>
            <person name="Oliveira C."/>
            <person name="Osipova E."/>
            <person name="Leigh N.D."/>
            <person name="Simon A."/>
            <person name="Yun M.H."/>
        </authorList>
    </citation>
    <scope>NUCLEOTIDE SEQUENCE</scope>
    <source>
        <strain evidence="2">20211129_DDA</strain>
        <tissue evidence="2">Liver</tissue>
    </source>
</reference>
<dbReference type="Proteomes" id="UP001066276">
    <property type="component" value="Chromosome 1_1"/>
</dbReference>
<gene>
    <name evidence="2" type="ORF">NDU88_005314</name>
</gene>
<comment type="caution">
    <text evidence="2">The sequence shown here is derived from an EMBL/GenBank/DDBJ whole genome shotgun (WGS) entry which is preliminary data.</text>
</comment>
<accession>A0AAV7WX97</accession>
<proteinExistence type="predicted"/>
<keyword evidence="3" id="KW-1185">Reference proteome</keyword>
<evidence type="ECO:0000313" key="2">
    <source>
        <dbReference type="EMBL" id="KAJ1217723.1"/>
    </source>
</evidence>
<organism evidence="2 3">
    <name type="scientific">Pleurodeles waltl</name>
    <name type="common">Iberian ribbed newt</name>
    <dbReference type="NCBI Taxonomy" id="8319"/>
    <lineage>
        <taxon>Eukaryota</taxon>
        <taxon>Metazoa</taxon>
        <taxon>Chordata</taxon>
        <taxon>Craniata</taxon>
        <taxon>Vertebrata</taxon>
        <taxon>Euteleostomi</taxon>
        <taxon>Amphibia</taxon>
        <taxon>Batrachia</taxon>
        <taxon>Caudata</taxon>
        <taxon>Salamandroidea</taxon>
        <taxon>Salamandridae</taxon>
        <taxon>Pleurodelinae</taxon>
        <taxon>Pleurodeles</taxon>
    </lineage>
</organism>